<comment type="caution">
    <text evidence="1">The sequence shown here is derived from an EMBL/GenBank/DDBJ whole genome shotgun (WGS) entry which is preliminary data.</text>
</comment>
<dbReference type="SUPFAM" id="SSF140693">
    <property type="entry name" value="IpaD-like"/>
    <property type="match status" value="1"/>
</dbReference>
<dbReference type="Gene3D" id="1.20.1710.10">
    <property type="entry name" value="IpaD-like"/>
    <property type="match status" value="1"/>
</dbReference>
<proteinExistence type="predicted"/>
<evidence type="ECO:0000313" key="1">
    <source>
        <dbReference type="EMBL" id="MDE8769926.1"/>
    </source>
</evidence>
<dbReference type="RefSeq" id="WP_088498857.1">
    <property type="nucleotide sequence ID" value="NZ_CP181870.1"/>
</dbReference>
<accession>A0AAJ1JF39</accession>
<dbReference type="InterPro" id="IPR036708">
    <property type="entry name" value="BipD-like_sf"/>
</dbReference>
<evidence type="ECO:0008006" key="3">
    <source>
        <dbReference type="Google" id="ProtNLM"/>
    </source>
</evidence>
<name>A0AAJ1JF39_PROST</name>
<reference evidence="1 2" key="1">
    <citation type="submission" date="2023-03" db="EMBL/GenBank/DDBJ databases">
        <title>WGS of NDM-producing Providencia thailandensis from Ukrainian patients.</title>
        <authorList>
            <person name="Zabicka D."/>
            <person name="Izdebski R."/>
            <person name="Urbanowicz P."/>
            <person name="Biedrzycka M."/>
            <person name="Guzek A."/>
            <person name="Gniadkowski M."/>
        </authorList>
    </citation>
    <scope>NUCLEOTIDE SEQUENCE [LARGE SCALE GENOMIC DNA]</scope>
    <source>
        <strain evidence="1 2">8015-22</strain>
    </source>
</reference>
<sequence>MNMTEISPTAPQFNRIITSTNTTTVDNHLMPSLLGGSFVADRVANPEEQAEAALKYYGMHVPEKVYQYTDRQETLEEIKTKSRLVERELKNTTDFYNSASTKIAAEVAQDGRSHITGIFNVIKDVNSDYQKNFGEITKAATQFMEKVNKGLGSISQHLHSGSNGYIQFDKEKFFDSLNKSLEDYTYDHSRNFWNHDLSIDNVNNAIKPMAHFDSKPGMLEFWQKKLNGQGFLVKEIDGVIYIYPDMQPIKDIYEIVHPITMIIRKKEEGGGEEMMVQTFQSMQTAIDSKKNAVNNSVSRLLETFRQDNSHFETLTQLLIQLLKDLFQYNAGFANT</sequence>
<evidence type="ECO:0000313" key="2">
    <source>
        <dbReference type="Proteomes" id="UP001163056"/>
    </source>
</evidence>
<gene>
    <name evidence="1" type="ORF">PZS58_10360</name>
</gene>
<dbReference type="EMBL" id="JAREJI010000005">
    <property type="protein sequence ID" value="MDE8769926.1"/>
    <property type="molecule type" value="Genomic_DNA"/>
</dbReference>
<protein>
    <recommendedName>
        <fullName evidence="3">YspD</fullName>
    </recommendedName>
</protein>
<dbReference type="AlphaFoldDB" id="A0AAJ1JF39"/>
<organism evidence="1 2">
    <name type="scientific">Providencia stuartii</name>
    <dbReference type="NCBI Taxonomy" id="588"/>
    <lineage>
        <taxon>Bacteria</taxon>
        <taxon>Pseudomonadati</taxon>
        <taxon>Pseudomonadota</taxon>
        <taxon>Gammaproteobacteria</taxon>
        <taxon>Enterobacterales</taxon>
        <taxon>Morganellaceae</taxon>
        <taxon>Providencia</taxon>
    </lineage>
</organism>
<dbReference type="Proteomes" id="UP001163056">
    <property type="component" value="Unassembled WGS sequence"/>
</dbReference>